<dbReference type="Proteomes" id="UP000187486">
    <property type="component" value="Unassembled WGS sequence"/>
</dbReference>
<comment type="caution">
    <text evidence="1">The sequence shown here is derived from an EMBL/GenBank/DDBJ whole genome shotgun (WGS) entry which is preliminary data.</text>
</comment>
<dbReference type="OrthoDB" id="9967233at2"/>
<sequence>MWDELRTRFPLSTYQAWAITYPGADPTDPTLVEPLRATFPISAFWGYVAAGTEDDPHYEPDAGY</sequence>
<evidence type="ECO:0000313" key="1">
    <source>
        <dbReference type="EMBL" id="OLZ50117.1"/>
    </source>
</evidence>
<dbReference type="AlphaFoldDB" id="A0A1R0KR14"/>
<gene>
    <name evidence="1" type="ORF">BS329_21105</name>
</gene>
<evidence type="ECO:0000313" key="2">
    <source>
        <dbReference type="Proteomes" id="UP000187486"/>
    </source>
</evidence>
<keyword evidence="2" id="KW-1185">Reference proteome</keyword>
<proteinExistence type="predicted"/>
<organism evidence="1 2">
    <name type="scientific">Amycolatopsis coloradensis</name>
    <dbReference type="NCBI Taxonomy" id="76021"/>
    <lineage>
        <taxon>Bacteria</taxon>
        <taxon>Bacillati</taxon>
        <taxon>Actinomycetota</taxon>
        <taxon>Actinomycetes</taxon>
        <taxon>Pseudonocardiales</taxon>
        <taxon>Pseudonocardiaceae</taxon>
        <taxon>Amycolatopsis</taxon>
    </lineage>
</organism>
<dbReference type="RefSeq" id="WP_076162973.1">
    <property type="nucleotide sequence ID" value="NZ_JBEZVB010000040.1"/>
</dbReference>
<name>A0A1R0KR14_9PSEU</name>
<dbReference type="EMBL" id="MQUQ01000011">
    <property type="protein sequence ID" value="OLZ50117.1"/>
    <property type="molecule type" value="Genomic_DNA"/>
</dbReference>
<accession>A0A1R0KR14</accession>
<protein>
    <submittedName>
        <fullName evidence="1">Uncharacterized protein</fullName>
    </submittedName>
</protein>
<reference evidence="1 2" key="1">
    <citation type="submission" date="2016-01" db="EMBL/GenBank/DDBJ databases">
        <title>Amycolatopsis coloradensis genome sequencing and assembly.</title>
        <authorList>
            <person name="Mayilraj S."/>
        </authorList>
    </citation>
    <scope>NUCLEOTIDE SEQUENCE [LARGE SCALE GENOMIC DNA]</scope>
    <source>
        <strain evidence="1 2">DSM 44225</strain>
    </source>
</reference>